<keyword evidence="3" id="KW-1185">Reference proteome</keyword>
<dbReference type="SUPFAM" id="SSF53335">
    <property type="entry name" value="S-adenosyl-L-methionine-dependent methyltransferases"/>
    <property type="match status" value="1"/>
</dbReference>
<evidence type="ECO:0000313" key="3">
    <source>
        <dbReference type="Proteomes" id="UP001301728"/>
    </source>
</evidence>
<dbReference type="Proteomes" id="UP001301728">
    <property type="component" value="Unassembled WGS sequence"/>
</dbReference>
<dbReference type="EC" id="2.4.-.-" evidence="2"/>
<keyword evidence="2" id="KW-0808">Transferase</keyword>
<evidence type="ECO:0000259" key="1">
    <source>
        <dbReference type="Pfam" id="PF13524"/>
    </source>
</evidence>
<proteinExistence type="predicted"/>
<dbReference type="GO" id="GO:0016757">
    <property type="term" value="F:glycosyltransferase activity"/>
    <property type="evidence" value="ECO:0007669"/>
    <property type="project" value="UniProtKB-KW"/>
</dbReference>
<dbReference type="EMBL" id="JAYGHT010000009">
    <property type="protein sequence ID" value="MEA5518316.1"/>
    <property type="molecule type" value="Genomic_DNA"/>
</dbReference>
<name>A0ABU5TUJ4_9CYAN</name>
<dbReference type="SUPFAM" id="SSF53756">
    <property type="entry name" value="UDP-Glycosyltransferase/glycogen phosphorylase"/>
    <property type="match status" value="1"/>
</dbReference>
<accession>A0ABU5TUJ4</accession>
<dbReference type="RefSeq" id="WP_323220720.1">
    <property type="nucleotide sequence ID" value="NZ_JAYGHT010000009.1"/>
</dbReference>
<dbReference type="Pfam" id="PF13524">
    <property type="entry name" value="Glyco_trans_1_2"/>
    <property type="match status" value="1"/>
</dbReference>
<reference evidence="2 3" key="1">
    <citation type="submission" date="2023-12" db="EMBL/GenBank/DDBJ databases">
        <title>Baltic Sea Cyanobacteria.</title>
        <authorList>
            <person name="Delbaje E."/>
            <person name="Fewer D.P."/>
            <person name="Shishido T.K."/>
        </authorList>
    </citation>
    <scope>NUCLEOTIDE SEQUENCE [LARGE SCALE GENOMIC DNA]</scope>
    <source>
        <strain evidence="2 3">CCNP 1315</strain>
    </source>
</reference>
<dbReference type="InterPro" id="IPR029063">
    <property type="entry name" value="SAM-dependent_MTases_sf"/>
</dbReference>
<dbReference type="Gene3D" id="3.40.50.2000">
    <property type="entry name" value="Glycogen Phosphorylase B"/>
    <property type="match status" value="1"/>
</dbReference>
<sequence>MNTNVASSPTREEERLDPFSQPSDLLCLLPANAQVIVEVGYQTGTTASQYQQINPHCSYLEIVSNLETVEVEQKFEYLPVGITSGTVDCLVYDNSLPFMKNPAKILQHQTHWLHSDGEVVACIPNVQYWRKIVGLLQGKWGIREDQTLSQLEQLPQQEFTLEKIQHLFQSAGLQIYEIQTRGQKDEEFQQFLQLIQPIIQALNLDVNRFATQTAAQRYLIRATRSLKPLRRLLIQTVMMAPTACDRLRVLEPDRFTQTQPGTRAVSGVKSFPTVAPIPGEEKVIIWQRAIMSYQDYLPKLRQLLQEGYLIIAEIDDNPLRRREYAENRYLSYRGCHAVQTSTEALAVFLRQLNPHVAVFQNQLAYLPPPRIDQGETVTLFFGALNREKDWKPIIQALNRVLAKHQNKVRVKVIHDRLFFDSLETPHKEFEAFCSYERYQNILHTCDVGLLPLAATPVNLMKSDLKFLECAGHGVAVLASPTVYEKSIIQGKTGLIYRTIKQFETQLDELIVNPTVRQQLAANAYEWVRNHRLLCQHYPKRRSWYLQMRDRLPELNQQLRQRVPELFVE</sequence>
<organism evidence="2 3">
    <name type="scientific">Limnoraphis robusta CCNP1315</name>
    <dbReference type="NCBI Taxonomy" id="3110306"/>
    <lineage>
        <taxon>Bacteria</taxon>
        <taxon>Bacillati</taxon>
        <taxon>Cyanobacteriota</taxon>
        <taxon>Cyanophyceae</taxon>
        <taxon>Oscillatoriophycideae</taxon>
        <taxon>Oscillatoriales</taxon>
        <taxon>Sirenicapillariaceae</taxon>
        <taxon>Limnoraphis</taxon>
    </lineage>
</organism>
<evidence type="ECO:0000313" key="2">
    <source>
        <dbReference type="EMBL" id="MEA5518316.1"/>
    </source>
</evidence>
<gene>
    <name evidence="2" type="ORF">VB854_05080</name>
</gene>
<feature type="domain" description="Spore protein YkvP/CgeB glycosyl transferase-like" evidence="1">
    <location>
        <begin position="405"/>
        <end position="530"/>
    </location>
</feature>
<dbReference type="Gene3D" id="3.40.50.150">
    <property type="entry name" value="Vaccinia Virus protein VP39"/>
    <property type="match status" value="1"/>
</dbReference>
<dbReference type="InterPro" id="IPR055259">
    <property type="entry name" value="YkvP/CgeB_Glyco_trans-like"/>
</dbReference>
<keyword evidence="2" id="KW-0328">Glycosyltransferase</keyword>
<comment type="caution">
    <text evidence="2">The sequence shown here is derived from an EMBL/GenBank/DDBJ whole genome shotgun (WGS) entry which is preliminary data.</text>
</comment>
<protein>
    <submittedName>
        <fullName evidence="2">Glycosyltransferase</fullName>
        <ecNumber evidence="2">2.4.-.-</ecNumber>
    </submittedName>
</protein>